<feature type="transmembrane region" description="Helical" evidence="6">
    <location>
        <begin position="433"/>
        <end position="451"/>
    </location>
</feature>
<evidence type="ECO:0000313" key="8">
    <source>
        <dbReference type="Proteomes" id="UP000279259"/>
    </source>
</evidence>
<feature type="transmembrane region" description="Helical" evidence="6">
    <location>
        <begin position="291"/>
        <end position="312"/>
    </location>
</feature>
<name>A0A427YXB8_9TREE</name>
<dbReference type="EMBL" id="RSCD01000001">
    <property type="protein sequence ID" value="RSH95726.1"/>
    <property type="molecule type" value="Genomic_DNA"/>
</dbReference>
<dbReference type="Proteomes" id="UP000279259">
    <property type="component" value="Unassembled WGS sequence"/>
</dbReference>
<feature type="transmembrane region" description="Helical" evidence="6">
    <location>
        <begin position="363"/>
        <end position="384"/>
    </location>
</feature>
<dbReference type="InterPro" id="IPR005829">
    <property type="entry name" value="Sugar_transporter_CS"/>
</dbReference>
<keyword evidence="2" id="KW-0813">Transport</keyword>
<dbReference type="Pfam" id="PF07690">
    <property type="entry name" value="MFS_1"/>
    <property type="match status" value="1"/>
</dbReference>
<feature type="transmembrane region" description="Helical" evidence="6">
    <location>
        <begin position="324"/>
        <end position="343"/>
    </location>
</feature>
<evidence type="ECO:0000256" key="5">
    <source>
        <dbReference type="ARBA" id="ARBA00023136"/>
    </source>
</evidence>
<dbReference type="PANTHER" id="PTHR23501">
    <property type="entry name" value="MAJOR FACILITATOR SUPERFAMILY"/>
    <property type="match status" value="1"/>
</dbReference>
<dbReference type="InterPro" id="IPR036259">
    <property type="entry name" value="MFS_trans_sf"/>
</dbReference>
<dbReference type="AlphaFoldDB" id="A0A427YXB8"/>
<keyword evidence="8" id="KW-1185">Reference proteome</keyword>
<comment type="subcellular location">
    <subcellularLocation>
        <location evidence="1">Membrane</location>
        <topology evidence="1">Multi-pass membrane protein</topology>
    </subcellularLocation>
</comment>
<evidence type="ECO:0000256" key="6">
    <source>
        <dbReference type="SAM" id="Phobius"/>
    </source>
</evidence>
<gene>
    <name evidence="7" type="ORF">EHS25_000818</name>
</gene>
<sequence>MTASSHDRDSPVHLERGPAAPELVAEEKQTFEHLESGPVRVIAEIEQGTMEHHNSPFKTFMALLALSYSYASTVNPANTRRRSMSFGSQLGVGSNMTPSVLAQIAAAYDATAIQGWISSGWLLSTCVAFVVAGRLSDIFGRRMIITGSNVLAVAGFAICAFAPNFSVLIGGIILLGFAGGLAQTATAAACEIVPNKYRPVAIAFLELAIAPTGTQGLTQSDMSWAYADSARRISLRIDLCPPDRRVLLLQMDLPPGNDPLRRGLLPLPVLLPPPPPVYHLHKTRWQLMRELDYVGIGLFSAGLGVFLMGVIWAGGQYSSKDLHVILPIVLGLVSLVAFAFWEIHMGDSALMPPRLFKGRTRDFTLPIVCHFVAGTVFFGQIALWPLQSAYFYGKDLIDIGLLGLPAGVAVFVGGCVIGPLIPKLGPTNRQLQVAMVLIVASVASMAALTPTSKAAAIALQVLSNLPFHVIVNLCFLSVQFSQEEKDIGVAVGLCGASRSLGGTVGVSVYLTILGSQIPKEVPASITSAIADQGLPASTISALIADLMAGDTAAAAALPGMTAAILQMAVSGMNWGYQNCFKVVYLSTLGFGVPGIIAAMFVKDVSKHFTGHTAVILDAPQISPETETSRSPSDLASPSLRLLSRLFIAYHLLHLSVLAIHQLKGWQTRLLSPKDLVRRHIPIHKLPHRLFRHALAAIEPLHVMFLLQAPAVHVLIRPGLDRDVAVEELPRPRIERGEVVVELSDRFEWVCMGDTALRPSQLRLRGGHGPESHAPPFQDEDVYRTFYCDYRGRPVAPSVEEALVENGQAEWGDGFRCGPRRYLGES</sequence>
<evidence type="ECO:0000256" key="1">
    <source>
        <dbReference type="ARBA" id="ARBA00004141"/>
    </source>
</evidence>
<feature type="transmembrane region" description="Helical" evidence="6">
    <location>
        <begin position="582"/>
        <end position="601"/>
    </location>
</feature>
<organism evidence="7 8">
    <name type="scientific">Saitozyma podzolica</name>
    <dbReference type="NCBI Taxonomy" id="1890683"/>
    <lineage>
        <taxon>Eukaryota</taxon>
        <taxon>Fungi</taxon>
        <taxon>Dikarya</taxon>
        <taxon>Basidiomycota</taxon>
        <taxon>Agaricomycotina</taxon>
        <taxon>Tremellomycetes</taxon>
        <taxon>Tremellales</taxon>
        <taxon>Trimorphomycetaceae</taxon>
        <taxon>Saitozyma</taxon>
    </lineage>
</organism>
<proteinExistence type="predicted"/>
<dbReference type="PROSITE" id="PS00216">
    <property type="entry name" value="SUGAR_TRANSPORT_1"/>
    <property type="match status" value="1"/>
</dbReference>
<dbReference type="GO" id="GO:0005886">
    <property type="term" value="C:plasma membrane"/>
    <property type="evidence" value="ECO:0007669"/>
    <property type="project" value="TreeGrafter"/>
</dbReference>
<accession>A0A427YXB8</accession>
<protein>
    <recommendedName>
        <fullName evidence="9">Major facilitator superfamily (MFS) profile domain-containing protein</fullName>
    </recommendedName>
</protein>
<dbReference type="Gene3D" id="1.20.1250.20">
    <property type="entry name" value="MFS general substrate transporter like domains"/>
    <property type="match status" value="1"/>
</dbReference>
<keyword evidence="4 6" id="KW-1133">Transmembrane helix</keyword>
<dbReference type="GO" id="GO:0022857">
    <property type="term" value="F:transmembrane transporter activity"/>
    <property type="evidence" value="ECO:0007669"/>
    <property type="project" value="InterPro"/>
</dbReference>
<keyword evidence="5 6" id="KW-0472">Membrane</keyword>
<dbReference type="OrthoDB" id="2587581at2759"/>
<keyword evidence="3 6" id="KW-0812">Transmembrane</keyword>
<feature type="transmembrane region" description="Helical" evidence="6">
    <location>
        <begin position="90"/>
        <end position="107"/>
    </location>
</feature>
<evidence type="ECO:0000256" key="3">
    <source>
        <dbReference type="ARBA" id="ARBA00022692"/>
    </source>
</evidence>
<dbReference type="InterPro" id="IPR011701">
    <property type="entry name" value="MFS"/>
</dbReference>
<feature type="transmembrane region" description="Helical" evidence="6">
    <location>
        <begin position="396"/>
        <end position="421"/>
    </location>
</feature>
<feature type="transmembrane region" description="Helical" evidence="6">
    <location>
        <begin position="113"/>
        <end position="132"/>
    </location>
</feature>
<dbReference type="Pfam" id="PF06609">
    <property type="entry name" value="TRI12"/>
    <property type="match status" value="1"/>
</dbReference>
<dbReference type="PANTHER" id="PTHR23501:SF109">
    <property type="entry name" value="MAJOR FACILITATOR SUPERFAMILY (MFS) PROFILE DOMAIN-CONTAINING PROTEIN-RELATED"/>
    <property type="match status" value="1"/>
</dbReference>
<evidence type="ECO:0000256" key="4">
    <source>
        <dbReference type="ARBA" id="ARBA00022989"/>
    </source>
</evidence>
<dbReference type="InterPro" id="IPR010573">
    <property type="entry name" value="MFS_Str1/Tri12-like"/>
</dbReference>
<evidence type="ECO:0000313" key="7">
    <source>
        <dbReference type="EMBL" id="RSH95726.1"/>
    </source>
</evidence>
<dbReference type="SUPFAM" id="SSF103473">
    <property type="entry name" value="MFS general substrate transporter"/>
    <property type="match status" value="2"/>
</dbReference>
<reference evidence="7 8" key="1">
    <citation type="submission" date="2018-11" db="EMBL/GenBank/DDBJ databases">
        <title>Genome sequence of Saitozyma podzolica DSM 27192.</title>
        <authorList>
            <person name="Aliyu H."/>
            <person name="Gorte O."/>
            <person name="Ochsenreither K."/>
        </authorList>
    </citation>
    <scope>NUCLEOTIDE SEQUENCE [LARGE SCALE GENOMIC DNA]</scope>
    <source>
        <strain evidence="7 8">DSM 27192</strain>
    </source>
</reference>
<evidence type="ECO:0008006" key="9">
    <source>
        <dbReference type="Google" id="ProtNLM"/>
    </source>
</evidence>
<evidence type="ECO:0000256" key="2">
    <source>
        <dbReference type="ARBA" id="ARBA00022448"/>
    </source>
</evidence>
<comment type="caution">
    <text evidence="7">The sequence shown here is derived from an EMBL/GenBank/DDBJ whole genome shotgun (WGS) entry which is preliminary data.</text>
</comment>